<sequence>MAIKLITPQMKDLALEYLLSSNSLEIDISNRELSQYCGCLPFQVNLILEEFEKLDLLSIESTNDGITVTISAKAYDMHTHGGFTAQEELLKANINKLGYELEVLSKELEPKHLEKAEKISSIAMAVLSALTLFKS</sequence>
<accession>A0A8S5TXD6</accession>
<reference evidence="1" key="1">
    <citation type="journal article" date="2021" name="Proc. Natl. Acad. Sci. U.S.A.">
        <title>A Catalog of Tens of Thousands of Viruses from Human Metagenomes Reveals Hidden Associations with Chronic Diseases.</title>
        <authorList>
            <person name="Tisza M.J."/>
            <person name="Buck C.B."/>
        </authorList>
    </citation>
    <scope>NUCLEOTIDE SEQUENCE</scope>
    <source>
        <strain evidence="1">CtvuW5</strain>
    </source>
</reference>
<protein>
    <submittedName>
        <fullName evidence="1">CtsR-like protein</fullName>
    </submittedName>
</protein>
<organism evidence="1">
    <name type="scientific">Siphoviridae sp. ctvuW5</name>
    <dbReference type="NCBI Taxonomy" id="2825725"/>
    <lineage>
        <taxon>Viruses</taxon>
        <taxon>Duplodnaviria</taxon>
        <taxon>Heunggongvirae</taxon>
        <taxon>Uroviricota</taxon>
        <taxon>Caudoviricetes</taxon>
    </lineage>
</organism>
<dbReference type="EMBL" id="BK015953">
    <property type="protein sequence ID" value="DAF86831.1"/>
    <property type="molecule type" value="Genomic_DNA"/>
</dbReference>
<evidence type="ECO:0000313" key="1">
    <source>
        <dbReference type="EMBL" id="DAF86831.1"/>
    </source>
</evidence>
<proteinExistence type="predicted"/>
<name>A0A8S5TXD6_9CAUD</name>